<dbReference type="InterPro" id="IPR052516">
    <property type="entry name" value="N-heterocyclic_Hydroxylase"/>
</dbReference>
<evidence type="ECO:0000256" key="1">
    <source>
        <dbReference type="SAM" id="SignalP"/>
    </source>
</evidence>
<dbReference type="SMART" id="SM01008">
    <property type="entry name" value="Ald_Xan_dh_C"/>
    <property type="match status" value="1"/>
</dbReference>
<keyword evidence="1" id="KW-0732">Signal</keyword>
<sequence length="698" mass="74122">MKRRTFLQGAAAGTLTFFFSGPAGAAPIEPTRPGAYPEDFNAYLKVSADGRVGCFVGKAELGQGAMTVLAMLVAEELELDPAQVDMLLGDTDLCPWDLPTGGSLTMWHTAPVIRGAAAEARAVLLAMASKALGEPPTALALKDGAIWVKADPTRRTTFGALVQGRKMERRLGRVKPKPLSQCTLIGHRVPRKDALPKVTGAARYAGDLRFPGTLHACVLRPPAHGQILAAADTAAAERIPGVRIVRDGTLLAVLHPQPDTARRALAQVKATFEGTGPDVDDARIHAYLVDKAAPGQRVILSRGDVAAGEKRAATLVEAEYRNAYEGHATLEPHTSVAKWEGGRMTVWASTQSPFVIREEVAKALGLGEDKVRIITPFVGGGFGGKLVGPGAAEAARIARQVPGVPVQLAWNREEDFFMDTFRPAAVVKIRSGLDAGRGALTFWDTTVSGVSLGEAEFPYEMQTARFRAPSVPGLHPLRTGAWRAPNAHTNAFAREGQLDALAAKAGVDPVTLRRRLVTDARLLRLLDLAVETFGWEPAPGPTGRGIGLACGAWRQALVVAVAQVAVDKATGKVRVERFLEAVDVGLVVNPDGARQQVEGAITMGIGQALSEEIHFKGGRILDRNFDTYLLPRFSAIPRMEVVFAENSAMATQGIGEPPVVPVAAALANAVFDATGARVTHVPFTPERVLEALGRVAGK</sequence>
<dbReference type="PANTHER" id="PTHR47495">
    <property type="entry name" value="ALDEHYDE DEHYDROGENASE"/>
    <property type="match status" value="1"/>
</dbReference>
<dbReference type="InterPro" id="IPR000674">
    <property type="entry name" value="Ald_Oxase/Xan_DH_a/b"/>
</dbReference>
<dbReference type="RefSeq" id="WP_316413340.1">
    <property type="nucleotide sequence ID" value="NZ_AP027080.1"/>
</dbReference>
<feature type="signal peptide" evidence="1">
    <location>
        <begin position="1"/>
        <end position="25"/>
    </location>
</feature>
<dbReference type="InterPro" id="IPR037165">
    <property type="entry name" value="AldOxase/xan_DH_Mopterin-bd_sf"/>
</dbReference>
<dbReference type="KEGG" id="msil:METEAL_38390"/>
<evidence type="ECO:0000313" key="3">
    <source>
        <dbReference type="EMBL" id="BDU74665.1"/>
    </source>
</evidence>
<name>A0AA48GS46_9BACT</name>
<dbReference type="EMBL" id="AP027080">
    <property type="protein sequence ID" value="BDU74665.1"/>
    <property type="molecule type" value="Genomic_DNA"/>
</dbReference>
<dbReference type="PANTHER" id="PTHR47495:SF1">
    <property type="entry name" value="BLL3820 PROTEIN"/>
    <property type="match status" value="1"/>
</dbReference>
<dbReference type="AlphaFoldDB" id="A0AA48GS46"/>
<proteinExistence type="predicted"/>
<dbReference type="InterPro" id="IPR008274">
    <property type="entry name" value="AldOxase/xan_DH_MoCoBD1"/>
</dbReference>
<accession>A0AA48GS46</accession>
<dbReference type="Proteomes" id="UP001238179">
    <property type="component" value="Chromosome"/>
</dbReference>
<protein>
    <submittedName>
        <fullName evidence="3">Aldehyde dehydrogenase</fullName>
    </submittedName>
</protein>
<feature type="chain" id="PRO_5041459122" evidence="1">
    <location>
        <begin position="26"/>
        <end position="698"/>
    </location>
</feature>
<feature type="domain" description="Aldehyde oxidase/xanthine dehydrogenase a/b hammerhead" evidence="2">
    <location>
        <begin position="199"/>
        <end position="276"/>
    </location>
</feature>
<dbReference type="GO" id="GO:0016491">
    <property type="term" value="F:oxidoreductase activity"/>
    <property type="evidence" value="ECO:0007669"/>
    <property type="project" value="InterPro"/>
</dbReference>
<dbReference type="Pfam" id="PF02738">
    <property type="entry name" value="MoCoBD_1"/>
    <property type="match status" value="1"/>
</dbReference>
<gene>
    <name evidence="3" type="ORF">METEAL_38390</name>
</gene>
<dbReference type="InterPro" id="IPR012368">
    <property type="entry name" value="OxRdtase_Mopterin-bd_su_IorB"/>
</dbReference>
<dbReference type="SUPFAM" id="SSF56003">
    <property type="entry name" value="Molybdenum cofactor-binding domain"/>
    <property type="match status" value="2"/>
</dbReference>
<dbReference type="PIRSF" id="PIRSF036389">
    <property type="entry name" value="IOR_B"/>
    <property type="match status" value="1"/>
</dbReference>
<evidence type="ECO:0000313" key="4">
    <source>
        <dbReference type="Proteomes" id="UP001238179"/>
    </source>
</evidence>
<evidence type="ECO:0000259" key="2">
    <source>
        <dbReference type="SMART" id="SM01008"/>
    </source>
</evidence>
<dbReference type="Pfam" id="PF20256">
    <property type="entry name" value="MoCoBD_2"/>
    <property type="match status" value="2"/>
</dbReference>
<organism evidence="3 4">
    <name type="scientific">Mesoterricola silvestris</name>
    <dbReference type="NCBI Taxonomy" id="2927979"/>
    <lineage>
        <taxon>Bacteria</taxon>
        <taxon>Pseudomonadati</taxon>
        <taxon>Acidobacteriota</taxon>
        <taxon>Holophagae</taxon>
        <taxon>Holophagales</taxon>
        <taxon>Holophagaceae</taxon>
        <taxon>Mesoterricola</taxon>
    </lineage>
</organism>
<dbReference type="Gene3D" id="3.30.365.10">
    <property type="entry name" value="Aldehyde oxidase/xanthine dehydrogenase, molybdopterin binding domain"/>
    <property type="match status" value="3"/>
</dbReference>
<keyword evidence="4" id="KW-1185">Reference proteome</keyword>
<dbReference type="Gene3D" id="3.90.1170.50">
    <property type="entry name" value="Aldehyde oxidase/xanthine dehydrogenase, a/b hammerhead"/>
    <property type="match status" value="1"/>
</dbReference>
<reference evidence="4" key="1">
    <citation type="journal article" date="2023" name="Int. J. Syst. Evol. Microbiol.">
        <title>Mesoterricola silvestris gen. nov., sp. nov., Mesoterricola sediminis sp. nov., Geothrix oryzae sp. nov., Geothrix edaphica sp. nov., Geothrix rubra sp. nov., and Geothrix limicola sp. nov., six novel members of Acidobacteriota isolated from soils.</title>
        <authorList>
            <person name="Itoh H."/>
            <person name="Sugisawa Y."/>
            <person name="Mise K."/>
            <person name="Xu Z."/>
            <person name="Kuniyasu M."/>
            <person name="Ushijima N."/>
            <person name="Kawano K."/>
            <person name="Kobayashi E."/>
            <person name="Shiratori Y."/>
            <person name="Masuda Y."/>
            <person name="Senoo K."/>
        </authorList>
    </citation>
    <scope>NUCLEOTIDE SEQUENCE [LARGE SCALE GENOMIC DNA]</scope>
    <source>
        <strain evidence="4">W79</strain>
    </source>
</reference>
<dbReference type="InterPro" id="IPR046867">
    <property type="entry name" value="AldOxase/xan_DH_MoCoBD2"/>
</dbReference>